<dbReference type="Proteomes" id="UP001230649">
    <property type="component" value="Unassembled WGS sequence"/>
</dbReference>
<evidence type="ECO:0000313" key="2">
    <source>
        <dbReference type="Proteomes" id="UP001230649"/>
    </source>
</evidence>
<evidence type="ECO:0000313" key="1">
    <source>
        <dbReference type="EMBL" id="KAJ9110335.1"/>
    </source>
</evidence>
<name>A0ACC2WEZ9_9TREE</name>
<reference evidence="1" key="1">
    <citation type="submission" date="2023-04" db="EMBL/GenBank/DDBJ databases">
        <title>Draft Genome sequencing of Naganishia species isolated from polar environments using Oxford Nanopore Technology.</title>
        <authorList>
            <person name="Leo P."/>
            <person name="Venkateswaran K."/>
        </authorList>
    </citation>
    <scope>NUCLEOTIDE SEQUENCE</scope>
    <source>
        <strain evidence="1">MNA-CCFEE 5262</strain>
    </source>
</reference>
<organism evidence="1 2">
    <name type="scientific">Naganishia adeliensis</name>
    <dbReference type="NCBI Taxonomy" id="92952"/>
    <lineage>
        <taxon>Eukaryota</taxon>
        <taxon>Fungi</taxon>
        <taxon>Dikarya</taxon>
        <taxon>Basidiomycota</taxon>
        <taxon>Agaricomycotina</taxon>
        <taxon>Tremellomycetes</taxon>
        <taxon>Filobasidiales</taxon>
        <taxon>Filobasidiaceae</taxon>
        <taxon>Naganishia</taxon>
    </lineage>
</organism>
<sequence>MPNNKRHTIKQLQGKGKDKVHPGSRKAGQLDRISLRADKLSHEGRMRKTASVSRMERPLHFIQQVTSATPYALDAFKDLITTTYLARHAEPHAALVAARRPGRSKDAKLVALEDLMAREAAEYASGLLVPDLTDAPTCRLIWHWLDNEVRITQAHVDLLRMVRVAPDSTEVVLAREGKNTLLSVDVEAAGAETMDVERE</sequence>
<protein>
    <submittedName>
        <fullName evidence="1">Uncharacterized protein</fullName>
    </submittedName>
</protein>
<proteinExistence type="predicted"/>
<dbReference type="EMBL" id="JASBWS010000024">
    <property type="protein sequence ID" value="KAJ9110335.1"/>
    <property type="molecule type" value="Genomic_DNA"/>
</dbReference>
<keyword evidence="2" id="KW-1185">Reference proteome</keyword>
<comment type="caution">
    <text evidence="1">The sequence shown here is derived from an EMBL/GenBank/DDBJ whole genome shotgun (WGS) entry which is preliminary data.</text>
</comment>
<gene>
    <name evidence="1" type="ORF">QFC20_002930</name>
</gene>
<accession>A0ACC2WEZ9</accession>